<accession>A0A3N1GXU4</accession>
<keyword evidence="2" id="KW-1185">Reference proteome</keyword>
<proteinExistence type="predicted"/>
<evidence type="ECO:0000313" key="2">
    <source>
        <dbReference type="Proteomes" id="UP000268727"/>
    </source>
</evidence>
<comment type="caution">
    <text evidence="1">The sequence shown here is derived from an EMBL/GenBank/DDBJ whole genome shotgun (WGS) entry which is preliminary data.</text>
</comment>
<dbReference type="Proteomes" id="UP000268727">
    <property type="component" value="Unassembled WGS sequence"/>
</dbReference>
<reference evidence="1 2" key="1">
    <citation type="submission" date="2018-11" db="EMBL/GenBank/DDBJ databases">
        <title>Sequencing the genomes of 1000 actinobacteria strains.</title>
        <authorList>
            <person name="Klenk H.-P."/>
        </authorList>
    </citation>
    <scope>NUCLEOTIDE SEQUENCE [LARGE SCALE GENOMIC DNA]</scope>
    <source>
        <strain evidence="1 2">DSM 44231</strain>
    </source>
</reference>
<protein>
    <submittedName>
        <fullName evidence="1">Uncharacterized protein</fullName>
    </submittedName>
</protein>
<dbReference type="RefSeq" id="WP_123741093.1">
    <property type="nucleotide sequence ID" value="NZ_RJKM01000001.1"/>
</dbReference>
<dbReference type="AlphaFoldDB" id="A0A3N1GXU4"/>
<sequence length="556" mass="59469">MGEGLFRFVFNTLRPRMAEEGTRFYLPTVLTDLTDSSGGKALPLHADQWQVGTVGGESGQAISTNLVSEFQLAFGIMVDTKPDDFHPPIDDDDLFTPIATPDKALPNLSASAVTVTGLENARLEPDLVVDRDGDGYTSRIVIAFGAFTDLPRAVTAQGRFQLDQWISIADGDGTSKHVTKAQYRAPFDWPTFDLAGTGKFTLSITDLWADVDWAVTVDEGQPVITVNQLTVRGAQPGSPPTLALDDIAFDNAPYISGKVWDDAAEEAFNSDDGKRELVARLQDSLNQPDNLDSLARGLTDHLRSVLDQSIGTADDSTSVDDNLFQRFRQAVNNPDSDYYLPAGVFSVTSPTLDPYQPDTISFQVTLLDTPTTIDLTDNSLVGAANALAPADQLAFDPGVRATVELSTLANGTTVEVTGHDGHKETKTLGAPLTLSGTVSVKIGDDDPFSGPYTVTIADATVDVTLPTSGGADNALDTLTITCTALTVEADLDHIKITAQVGDSFQDIINKELNKPDNKRQVLDRINQELAEPGTLADLGATITTNVRAVLTARLDG</sequence>
<dbReference type="OrthoDB" id="1489488at2"/>
<evidence type="ECO:0000313" key="1">
    <source>
        <dbReference type="EMBL" id="ROP34842.1"/>
    </source>
</evidence>
<gene>
    <name evidence="1" type="ORF">EDD40_0046</name>
</gene>
<dbReference type="EMBL" id="RJKM01000001">
    <property type="protein sequence ID" value="ROP34842.1"/>
    <property type="molecule type" value="Genomic_DNA"/>
</dbReference>
<organism evidence="1 2">
    <name type="scientific">Saccharothrix texasensis</name>
    <dbReference type="NCBI Taxonomy" id="103734"/>
    <lineage>
        <taxon>Bacteria</taxon>
        <taxon>Bacillati</taxon>
        <taxon>Actinomycetota</taxon>
        <taxon>Actinomycetes</taxon>
        <taxon>Pseudonocardiales</taxon>
        <taxon>Pseudonocardiaceae</taxon>
        <taxon>Saccharothrix</taxon>
    </lineage>
</organism>
<name>A0A3N1GXU4_9PSEU</name>